<dbReference type="Proteomes" id="UP000813824">
    <property type="component" value="Unassembled WGS sequence"/>
</dbReference>
<sequence length="140" mass="15210">MAHAWADSTQETYGSGLLAFHTFCDIKGIPEANRTPVDTDLMASFVSTLAGTYAGSTIRNYFAGVRAWHILHRIPWSLDKPTMDAILKAGDVTAPRSSKKKPHKPVLVATLIAIKQGLDLNNPRHAAVWACATCLFYGVA</sequence>
<proteinExistence type="predicted"/>
<dbReference type="Gene3D" id="1.10.150.130">
    <property type="match status" value="1"/>
</dbReference>
<evidence type="ECO:0000313" key="3">
    <source>
        <dbReference type="Proteomes" id="UP000813824"/>
    </source>
</evidence>
<dbReference type="InterPro" id="IPR010998">
    <property type="entry name" value="Integrase_recombinase_N"/>
</dbReference>
<dbReference type="EMBL" id="JAEVFJ010000070">
    <property type="protein sequence ID" value="KAH8074944.1"/>
    <property type="molecule type" value="Genomic_DNA"/>
</dbReference>
<reference evidence="2" key="1">
    <citation type="journal article" date="2021" name="New Phytol.">
        <title>Evolutionary innovations through gain and loss of genes in the ectomycorrhizal Boletales.</title>
        <authorList>
            <person name="Wu G."/>
            <person name="Miyauchi S."/>
            <person name="Morin E."/>
            <person name="Kuo A."/>
            <person name="Drula E."/>
            <person name="Varga T."/>
            <person name="Kohler A."/>
            <person name="Feng B."/>
            <person name="Cao Y."/>
            <person name="Lipzen A."/>
            <person name="Daum C."/>
            <person name="Hundley H."/>
            <person name="Pangilinan J."/>
            <person name="Johnson J."/>
            <person name="Barry K."/>
            <person name="LaButti K."/>
            <person name="Ng V."/>
            <person name="Ahrendt S."/>
            <person name="Min B."/>
            <person name="Choi I.G."/>
            <person name="Park H."/>
            <person name="Plett J.M."/>
            <person name="Magnuson J."/>
            <person name="Spatafora J.W."/>
            <person name="Nagy L.G."/>
            <person name="Henrissat B."/>
            <person name="Grigoriev I.V."/>
            <person name="Yang Z.L."/>
            <person name="Xu J."/>
            <person name="Martin F.M."/>
        </authorList>
    </citation>
    <scope>NUCLEOTIDE SEQUENCE</scope>
    <source>
        <strain evidence="2">KKN 215</strain>
    </source>
</reference>
<accession>A0A8K0XJN2</accession>
<evidence type="ECO:0000256" key="1">
    <source>
        <dbReference type="ARBA" id="ARBA00023125"/>
    </source>
</evidence>
<name>A0A8K0XJN2_9AGAR</name>
<keyword evidence="3" id="KW-1185">Reference proteome</keyword>
<dbReference type="GO" id="GO:0003677">
    <property type="term" value="F:DNA binding"/>
    <property type="evidence" value="ECO:0007669"/>
    <property type="project" value="UniProtKB-KW"/>
</dbReference>
<dbReference type="AlphaFoldDB" id="A0A8K0XJN2"/>
<keyword evidence="1" id="KW-0238">DNA-binding</keyword>
<protein>
    <submittedName>
        <fullName evidence="2">Uncharacterized protein</fullName>
    </submittedName>
</protein>
<dbReference type="OrthoDB" id="2678913at2759"/>
<organism evidence="2 3">
    <name type="scientific">Cristinia sonorae</name>
    <dbReference type="NCBI Taxonomy" id="1940300"/>
    <lineage>
        <taxon>Eukaryota</taxon>
        <taxon>Fungi</taxon>
        <taxon>Dikarya</taxon>
        <taxon>Basidiomycota</taxon>
        <taxon>Agaricomycotina</taxon>
        <taxon>Agaricomycetes</taxon>
        <taxon>Agaricomycetidae</taxon>
        <taxon>Agaricales</taxon>
        <taxon>Pleurotineae</taxon>
        <taxon>Stephanosporaceae</taxon>
        <taxon>Cristinia</taxon>
    </lineage>
</organism>
<comment type="caution">
    <text evidence="2">The sequence shown here is derived from an EMBL/GenBank/DDBJ whole genome shotgun (WGS) entry which is preliminary data.</text>
</comment>
<dbReference type="SUPFAM" id="SSF47823">
    <property type="entry name" value="lambda integrase-like, N-terminal domain"/>
    <property type="match status" value="1"/>
</dbReference>
<evidence type="ECO:0000313" key="2">
    <source>
        <dbReference type="EMBL" id="KAH8074944.1"/>
    </source>
</evidence>
<gene>
    <name evidence="2" type="ORF">BXZ70DRAFT_911531</name>
</gene>